<dbReference type="EMBL" id="JABSNW010000006">
    <property type="protein sequence ID" value="KAL2886657.1"/>
    <property type="molecule type" value="Genomic_DNA"/>
</dbReference>
<feature type="transmembrane region" description="Helical" evidence="12">
    <location>
        <begin position="364"/>
        <end position="385"/>
    </location>
</feature>
<dbReference type="PANTHER" id="PTHR22760">
    <property type="entry name" value="GLYCOSYLTRANSFERASE"/>
    <property type="match status" value="1"/>
</dbReference>
<name>A0ABR4MEF1_9PEZI</name>
<evidence type="ECO:0000256" key="6">
    <source>
        <dbReference type="ARBA" id="ARBA00022679"/>
    </source>
</evidence>
<keyword evidence="14" id="KW-1185">Reference proteome</keyword>
<dbReference type="PANTHER" id="PTHR22760:SF4">
    <property type="entry name" value="GPI MANNOSYLTRANSFERASE 3"/>
    <property type="match status" value="1"/>
</dbReference>
<evidence type="ECO:0000256" key="5">
    <source>
        <dbReference type="ARBA" id="ARBA00022676"/>
    </source>
</evidence>
<evidence type="ECO:0000256" key="9">
    <source>
        <dbReference type="ARBA" id="ARBA00022989"/>
    </source>
</evidence>
<accession>A0ABR4MEF1</accession>
<feature type="transmembrane region" description="Helical" evidence="12">
    <location>
        <begin position="405"/>
        <end position="423"/>
    </location>
</feature>
<keyword evidence="4" id="KW-0337">GPI-anchor biosynthesis</keyword>
<keyword evidence="7 12" id="KW-0812">Transmembrane</keyword>
<reference evidence="13 14" key="1">
    <citation type="submission" date="2020-05" db="EMBL/GenBank/DDBJ databases">
        <title>Ceratocystis lukuohia genome.</title>
        <authorList>
            <person name="Harrington T.C."/>
            <person name="Kim K."/>
            <person name="Mayers C.G."/>
        </authorList>
    </citation>
    <scope>NUCLEOTIDE SEQUENCE [LARGE SCALE GENOMIC DNA]</scope>
    <source>
        <strain evidence="13 14">C4212</strain>
    </source>
</reference>
<protein>
    <recommendedName>
        <fullName evidence="12">Mannosyltransferase</fullName>
        <ecNumber evidence="12">2.4.1.-</ecNumber>
    </recommendedName>
</protein>
<comment type="pathway">
    <text evidence="2">Glycolipid biosynthesis; glycosylphosphatidylinositol-anchor biosynthesis.</text>
</comment>
<evidence type="ECO:0000256" key="3">
    <source>
        <dbReference type="ARBA" id="ARBA00006065"/>
    </source>
</evidence>
<evidence type="ECO:0000256" key="4">
    <source>
        <dbReference type="ARBA" id="ARBA00022502"/>
    </source>
</evidence>
<evidence type="ECO:0000313" key="14">
    <source>
        <dbReference type="Proteomes" id="UP001610728"/>
    </source>
</evidence>
<dbReference type="InterPro" id="IPR005599">
    <property type="entry name" value="GPI_mannosylTrfase"/>
</dbReference>
<evidence type="ECO:0000256" key="2">
    <source>
        <dbReference type="ARBA" id="ARBA00004687"/>
    </source>
</evidence>
<comment type="function">
    <text evidence="11">Mannosyltransferase involved in glycosylphosphatidylinositol-anchor biosynthesis. Transfers the third mannose to Man2-GlcN-acyl-PI during GPI precursor assembly.</text>
</comment>
<feature type="transmembrane region" description="Helical" evidence="12">
    <location>
        <begin position="336"/>
        <end position="358"/>
    </location>
</feature>
<organism evidence="13 14">
    <name type="scientific">Ceratocystis lukuohia</name>
    <dbReference type="NCBI Taxonomy" id="2019550"/>
    <lineage>
        <taxon>Eukaryota</taxon>
        <taxon>Fungi</taxon>
        <taxon>Dikarya</taxon>
        <taxon>Ascomycota</taxon>
        <taxon>Pezizomycotina</taxon>
        <taxon>Sordariomycetes</taxon>
        <taxon>Hypocreomycetidae</taxon>
        <taxon>Microascales</taxon>
        <taxon>Ceratocystidaceae</taxon>
        <taxon>Ceratocystis</taxon>
    </lineage>
</organism>
<evidence type="ECO:0000256" key="7">
    <source>
        <dbReference type="ARBA" id="ARBA00022692"/>
    </source>
</evidence>
<feature type="transmembrane region" description="Helical" evidence="12">
    <location>
        <begin position="217"/>
        <end position="242"/>
    </location>
</feature>
<comment type="subcellular location">
    <subcellularLocation>
        <location evidence="1 12">Endoplasmic reticulum membrane</location>
        <topology evidence="1 12">Multi-pass membrane protein</topology>
    </subcellularLocation>
</comment>
<evidence type="ECO:0000256" key="10">
    <source>
        <dbReference type="ARBA" id="ARBA00023136"/>
    </source>
</evidence>
<dbReference type="Proteomes" id="UP001610728">
    <property type="component" value="Unassembled WGS sequence"/>
</dbReference>
<dbReference type="Pfam" id="PF03901">
    <property type="entry name" value="Glyco_transf_22"/>
    <property type="match status" value="1"/>
</dbReference>
<dbReference type="RefSeq" id="XP_070857837.1">
    <property type="nucleotide sequence ID" value="XM_071003781.1"/>
</dbReference>
<evidence type="ECO:0000256" key="1">
    <source>
        <dbReference type="ARBA" id="ARBA00004477"/>
    </source>
</evidence>
<evidence type="ECO:0000256" key="8">
    <source>
        <dbReference type="ARBA" id="ARBA00022824"/>
    </source>
</evidence>
<keyword evidence="10 12" id="KW-0472">Membrane</keyword>
<comment type="caution">
    <text evidence="13">The sequence shown here is derived from an EMBL/GenBank/DDBJ whole genome shotgun (WGS) entry which is preliminary data.</text>
</comment>
<feature type="transmembrane region" description="Helical" evidence="12">
    <location>
        <begin position="254"/>
        <end position="277"/>
    </location>
</feature>
<dbReference type="GO" id="GO:0016757">
    <property type="term" value="F:glycosyltransferase activity"/>
    <property type="evidence" value="ECO:0007669"/>
    <property type="project" value="UniProtKB-KW"/>
</dbReference>
<feature type="transmembrane region" description="Helical" evidence="12">
    <location>
        <begin position="305"/>
        <end position="329"/>
    </location>
</feature>
<comment type="similarity">
    <text evidence="3">Belongs to the glycosyltransferase 22 family. PIGB subfamily.</text>
</comment>
<sequence>MGAISSPAITPTITPTRIFLFILALRISNALAIRTFFQPDEYFQSLEPAWHAAFGSSSGAWITWAPTVSLPSNQEWKYFLRSSLHPTLFASVYRLVDFLFVLFPLSVDLRLKALLYAPKLLQALFAAMGDFYTWKLACRVYGRSNASQATLFMTLLNPWQWYCSVRTFSNSLEMSITTVALALWPWELLTEPSNLGIKENFKRHISPISTGQLRVSLFLAGIAVLLRPTNILIWVTVLLATLFHSRSVASLTKLVCEIVVFGSLALVVSVASDRFFFGDWVFPPFQWLYFNLNRDLAVFYGRNDVAYYLVQGIPLLTTTQLPFVLYGLYQACKGRLGNVAHALALTVFTTCGALTLVSHKEVRFIYPLLPALHVVAAPFVVRFLAGDRAPMGASTVWGRPIMRKYLLALGILVNLIVGGYLGSGHQKAAISVLDFIRNEYTASHPAVLPALSSSSGIEDGFVLFLMPCHTTPWRSHLLYPTLNARALSCEPPLHTAPNTPERDGYLDESDRFYGSPSKFLGEEMWPRGGNWTIPRYIAGFEGIKPWIEEFLASEEGSHVDINLNEAWRGWNGLFNEDWRRSGDIVVWSTGRG</sequence>
<dbReference type="GeneID" id="98119883"/>
<keyword evidence="8 12" id="KW-0256">Endoplasmic reticulum</keyword>
<keyword evidence="6" id="KW-0808">Transferase</keyword>
<keyword evidence="9 12" id="KW-1133">Transmembrane helix</keyword>
<evidence type="ECO:0000313" key="13">
    <source>
        <dbReference type="EMBL" id="KAL2886657.1"/>
    </source>
</evidence>
<evidence type="ECO:0000256" key="12">
    <source>
        <dbReference type="RuleBase" id="RU363075"/>
    </source>
</evidence>
<evidence type="ECO:0000256" key="11">
    <source>
        <dbReference type="ARBA" id="ARBA00024708"/>
    </source>
</evidence>
<proteinExistence type="inferred from homology"/>
<gene>
    <name evidence="13" type="ORF">HOO65_060487</name>
</gene>
<dbReference type="EC" id="2.4.1.-" evidence="12"/>
<keyword evidence="5 12" id="KW-0328">Glycosyltransferase</keyword>